<comment type="caution">
    <text evidence="6">The sequence shown here is derived from an EMBL/GenBank/DDBJ whole genome shotgun (WGS) entry which is preliminary data.</text>
</comment>
<dbReference type="EMBL" id="CAKOGP040000336">
    <property type="protein sequence ID" value="CAJ1934559.1"/>
    <property type="molecule type" value="Genomic_DNA"/>
</dbReference>
<dbReference type="PANTHER" id="PTHR24171">
    <property type="entry name" value="ANKYRIN REPEAT DOMAIN-CONTAINING PROTEIN 39-RELATED"/>
    <property type="match status" value="1"/>
</dbReference>
<gene>
    <name evidence="6" type="ORF">CYCCA115_LOCUS3899</name>
</gene>
<feature type="compositionally biased region" description="Acidic residues" evidence="4">
    <location>
        <begin position="180"/>
        <end position="190"/>
    </location>
</feature>
<dbReference type="SUPFAM" id="SSF47027">
    <property type="entry name" value="Acyl-CoA binding protein"/>
    <property type="match status" value="1"/>
</dbReference>
<feature type="repeat" description="ANK" evidence="3">
    <location>
        <begin position="200"/>
        <end position="232"/>
    </location>
</feature>
<dbReference type="Pfam" id="PF12796">
    <property type="entry name" value="Ank_2"/>
    <property type="match status" value="1"/>
</dbReference>
<feature type="region of interest" description="Disordered" evidence="4">
    <location>
        <begin position="33"/>
        <end position="52"/>
    </location>
</feature>
<evidence type="ECO:0000256" key="4">
    <source>
        <dbReference type="SAM" id="MobiDB-lite"/>
    </source>
</evidence>
<dbReference type="GO" id="GO:0085020">
    <property type="term" value="P:protein K6-linked ubiquitination"/>
    <property type="evidence" value="ECO:0007669"/>
    <property type="project" value="TreeGrafter"/>
</dbReference>
<keyword evidence="2 3" id="KW-0040">ANK repeat</keyword>
<keyword evidence="1" id="KW-0677">Repeat</keyword>
<dbReference type="PROSITE" id="PS51228">
    <property type="entry name" value="ACB_2"/>
    <property type="match status" value="1"/>
</dbReference>
<dbReference type="InterPro" id="IPR000582">
    <property type="entry name" value="Acyl-CoA-binding_protein"/>
</dbReference>
<dbReference type="SMART" id="SM00248">
    <property type="entry name" value="ANK"/>
    <property type="match status" value="3"/>
</dbReference>
<feature type="repeat" description="ANK" evidence="3">
    <location>
        <begin position="241"/>
        <end position="273"/>
    </location>
</feature>
<dbReference type="SUPFAM" id="SSF48403">
    <property type="entry name" value="Ankyrin repeat"/>
    <property type="match status" value="1"/>
</dbReference>
<evidence type="ECO:0000256" key="2">
    <source>
        <dbReference type="ARBA" id="ARBA00023043"/>
    </source>
</evidence>
<accession>A0AAD2CIZ0</accession>
<reference evidence="6" key="1">
    <citation type="submission" date="2023-08" db="EMBL/GenBank/DDBJ databases">
        <authorList>
            <person name="Audoor S."/>
            <person name="Bilcke G."/>
        </authorList>
    </citation>
    <scope>NUCLEOTIDE SEQUENCE</scope>
</reference>
<dbReference type="PANTHER" id="PTHR24171:SF8">
    <property type="entry name" value="BRCA1-ASSOCIATED RING DOMAIN PROTEIN 1"/>
    <property type="match status" value="1"/>
</dbReference>
<name>A0AAD2CIZ0_9STRA</name>
<organism evidence="6 7">
    <name type="scientific">Cylindrotheca closterium</name>
    <dbReference type="NCBI Taxonomy" id="2856"/>
    <lineage>
        <taxon>Eukaryota</taxon>
        <taxon>Sar</taxon>
        <taxon>Stramenopiles</taxon>
        <taxon>Ochrophyta</taxon>
        <taxon>Bacillariophyta</taxon>
        <taxon>Bacillariophyceae</taxon>
        <taxon>Bacillariophycidae</taxon>
        <taxon>Bacillariales</taxon>
        <taxon>Bacillariaceae</taxon>
        <taxon>Cylindrotheca</taxon>
    </lineage>
</organism>
<dbReference type="InterPro" id="IPR014352">
    <property type="entry name" value="FERM/acyl-CoA-bd_prot_sf"/>
</dbReference>
<evidence type="ECO:0000256" key="1">
    <source>
        <dbReference type="ARBA" id="ARBA00022737"/>
    </source>
</evidence>
<sequence length="331" mass="35930">MNHPWNRALWLGLSAVSAAAIAYKLYNNHRFASSSNKGGSSSATTDDASDEEKVNGLVMQRFQACSEYMKNRITKLPQATQLELYAWYKQSTEGSLDPNKTKAPRSYDLVKTAKYDAWKKLQGMSKSSAMQLYIDKAMLVEFTASMQDDGYDDADADADEMEDAVMDIGGMGMKPSTLNYDDDDDDDDENDNKNGGNAAAREHPLHEAAMSGNLEALKELLRSSNSSDGENSVDPNGQDSSGQTALHLCADRGNLDCLDLLIEAGAEIDIGDQDGITPLQTAVISGHAKICERLLEAGADPDKPDNDGDTPRASAEDDKGILALLEKYPKK</sequence>
<feature type="repeat" description="ANK" evidence="3">
    <location>
        <begin position="274"/>
        <end position="306"/>
    </location>
</feature>
<feature type="region of interest" description="Disordered" evidence="4">
    <location>
        <begin position="297"/>
        <end position="319"/>
    </location>
</feature>
<dbReference type="AlphaFoldDB" id="A0AAD2CIZ0"/>
<proteinExistence type="predicted"/>
<dbReference type="GO" id="GO:0000062">
    <property type="term" value="F:fatty-acyl-CoA binding"/>
    <property type="evidence" value="ECO:0007669"/>
    <property type="project" value="InterPro"/>
</dbReference>
<feature type="region of interest" description="Disordered" evidence="4">
    <location>
        <begin position="168"/>
        <end position="205"/>
    </location>
</feature>
<dbReference type="Gene3D" id="1.25.40.20">
    <property type="entry name" value="Ankyrin repeat-containing domain"/>
    <property type="match status" value="1"/>
</dbReference>
<dbReference type="Pfam" id="PF00887">
    <property type="entry name" value="ACBP"/>
    <property type="match status" value="1"/>
</dbReference>
<evidence type="ECO:0000259" key="5">
    <source>
        <dbReference type="PROSITE" id="PS51228"/>
    </source>
</evidence>
<dbReference type="PROSITE" id="PS50297">
    <property type="entry name" value="ANK_REP_REGION"/>
    <property type="match status" value="2"/>
</dbReference>
<dbReference type="InterPro" id="IPR002110">
    <property type="entry name" value="Ankyrin_rpt"/>
</dbReference>
<evidence type="ECO:0000256" key="3">
    <source>
        <dbReference type="PROSITE-ProRule" id="PRU00023"/>
    </source>
</evidence>
<dbReference type="Gene3D" id="1.20.80.10">
    <property type="match status" value="1"/>
</dbReference>
<evidence type="ECO:0000313" key="6">
    <source>
        <dbReference type="EMBL" id="CAJ1934559.1"/>
    </source>
</evidence>
<dbReference type="InterPro" id="IPR036770">
    <property type="entry name" value="Ankyrin_rpt-contain_sf"/>
</dbReference>
<evidence type="ECO:0000313" key="7">
    <source>
        <dbReference type="Proteomes" id="UP001295423"/>
    </source>
</evidence>
<keyword evidence="7" id="KW-1185">Reference proteome</keyword>
<protein>
    <recommendedName>
        <fullName evidence="5">ACB domain-containing protein</fullName>
    </recommendedName>
</protein>
<dbReference type="PROSITE" id="PS50088">
    <property type="entry name" value="ANK_REPEAT"/>
    <property type="match status" value="3"/>
</dbReference>
<dbReference type="InterPro" id="IPR035984">
    <property type="entry name" value="Acyl-CoA-binding_sf"/>
</dbReference>
<feature type="domain" description="ACB" evidence="5">
    <location>
        <begin position="58"/>
        <end position="146"/>
    </location>
</feature>
<dbReference type="Proteomes" id="UP001295423">
    <property type="component" value="Unassembled WGS sequence"/>
</dbReference>
<feature type="compositionally biased region" description="Low complexity" evidence="4">
    <location>
        <begin position="33"/>
        <end position="46"/>
    </location>
</feature>
<dbReference type="GO" id="GO:0004842">
    <property type="term" value="F:ubiquitin-protein transferase activity"/>
    <property type="evidence" value="ECO:0007669"/>
    <property type="project" value="TreeGrafter"/>
</dbReference>